<evidence type="ECO:0000313" key="2">
    <source>
        <dbReference type="EMBL" id="GFO93800.1"/>
    </source>
</evidence>
<evidence type="ECO:0000313" key="3">
    <source>
        <dbReference type="Proteomes" id="UP000660047"/>
    </source>
</evidence>
<feature type="region of interest" description="Disordered" evidence="1">
    <location>
        <begin position="231"/>
        <end position="319"/>
    </location>
</feature>
<evidence type="ECO:0000256" key="1">
    <source>
        <dbReference type="SAM" id="MobiDB-lite"/>
    </source>
</evidence>
<proteinExistence type="predicted"/>
<reference evidence="2" key="1">
    <citation type="submission" date="2020-06" db="EMBL/GenBank/DDBJ databases">
        <title>Characterization of fructooligosaccharide metabolism and fructooligosaccharide-degrading enzymes in human commensal butyrate producers.</title>
        <authorList>
            <person name="Tanno H."/>
            <person name="Fujii T."/>
            <person name="Hirano K."/>
            <person name="Maeno S."/>
            <person name="Tonozuka T."/>
            <person name="Sakamoto M."/>
            <person name="Ohkuma M."/>
            <person name="Tochio T."/>
            <person name="Endo A."/>
        </authorList>
    </citation>
    <scope>NUCLEOTIDE SEQUENCE</scope>
    <source>
        <strain evidence="2">JCM 31265</strain>
    </source>
</reference>
<feature type="compositionally biased region" description="Acidic residues" evidence="1">
    <location>
        <begin position="310"/>
        <end position="319"/>
    </location>
</feature>
<feature type="compositionally biased region" description="Basic and acidic residues" evidence="1">
    <location>
        <begin position="291"/>
        <end position="303"/>
    </location>
</feature>
<dbReference type="AlphaFoldDB" id="A0AAI9NY80"/>
<feature type="compositionally biased region" description="Basic and acidic residues" evidence="1">
    <location>
        <begin position="231"/>
        <end position="249"/>
    </location>
</feature>
<dbReference type="RefSeq" id="WP_015533955.1">
    <property type="nucleotide sequence ID" value="NZ_BLYL01000003.1"/>
</dbReference>
<gene>
    <name evidence="2" type="ORF">COEU31_08460</name>
</gene>
<name>A0AAI9NY80_9FIRM</name>
<feature type="compositionally biased region" description="Basic and acidic residues" evidence="1">
    <location>
        <begin position="258"/>
        <end position="281"/>
    </location>
</feature>
<organism evidence="2 3">
    <name type="scientific">Coprococcus eutactus</name>
    <dbReference type="NCBI Taxonomy" id="33043"/>
    <lineage>
        <taxon>Bacteria</taxon>
        <taxon>Bacillati</taxon>
        <taxon>Bacillota</taxon>
        <taxon>Clostridia</taxon>
        <taxon>Lachnospirales</taxon>
        <taxon>Lachnospiraceae</taxon>
        <taxon>Coprococcus</taxon>
    </lineage>
</organism>
<dbReference type="EMBL" id="BLYL01000003">
    <property type="protein sequence ID" value="GFO93800.1"/>
    <property type="molecule type" value="Genomic_DNA"/>
</dbReference>
<protein>
    <submittedName>
        <fullName evidence="2">Uncharacterized protein</fullName>
    </submittedName>
</protein>
<dbReference type="Proteomes" id="UP000660047">
    <property type="component" value="Unassembled WGS sequence"/>
</dbReference>
<accession>A0AAI9NY80</accession>
<comment type="caution">
    <text evidence="2">The sequence shown here is derived from an EMBL/GenBank/DDBJ whole genome shotgun (WGS) entry which is preliminary data.</text>
</comment>
<sequence length="319" mass="36556">MENGKAKQLLDRIQDIVGDGQNVPFAAGKVLVNKEEVLEIVEELKTTIDLELKAYHEITDKRSKIIKEAEQEADEIIAEAEETASRIRLTKPSPLFVDRNVKSLGKQDRQALRTANEIYAASIIYTNEMLMEINETVNQAYNMISMESDRVLDSLRKKSEIIENNKKELMEGLMDMKKQERYADILEISQLLANELYYEKNKAKDEEHKDKNGEPEMVQWEFDFEDKKEPEPIRVKASREPVKSVQRETDDADSSIHVIKDSDHDDKMRRFGDRTPVRLEESITDASAKGSDSDKNGRPDFRIGGRISDAYDDVDDGVV</sequence>